<comment type="subcellular location">
    <subcellularLocation>
        <location evidence="1">Membrane</location>
        <topology evidence="1">Single-pass type II membrane protein</topology>
    </subcellularLocation>
</comment>
<evidence type="ECO:0000256" key="11">
    <source>
        <dbReference type="SAM" id="Phobius"/>
    </source>
</evidence>
<keyword evidence="6" id="KW-0735">Signal-anchor</keyword>
<dbReference type="PANTHER" id="PTHR19297">
    <property type="entry name" value="GLYCOSYLTRANSFERASE 14 FAMILY MEMBER"/>
    <property type="match status" value="1"/>
</dbReference>
<keyword evidence="13" id="KW-1185">Reference proteome</keyword>
<sequence>MRADTYQESRKNAIFDFHISMQTKLVMTLSEVSTRRRIRIILCGLLIVSTILWIFLWGAYKTNLRFVQVIHPELQSGQIENATDCAQLTQAVAGEYFRTSEEERSFPIAFALSTYSSFERLARVLRLIFREHNIYCIHVDKKADISLKEKVKHLAQCYGPSVFVIPDEISVDVARSYFTVLQSVLLCAQQFLDQKTVEWKYMLNLNEKELPLRTNWEMVRALKRVNGSNIVEGVNGPPVWDRIPSGKLSFQVEWIKGSVLVALRRDFVKFMLTDPKSLEILSVMEAEKHLGKVPEETFFSTLAYNPQLGAPGACLLIRPPNASDPRSWFLTRYVDWDIYHCPSNYIIHGICILGWNDLPILVKQPHLMANKFYPDFQPEAYDFMENWYIYKVLLEQTHQHLDPSFDETIYAKLYCSENHI</sequence>
<evidence type="ECO:0000256" key="3">
    <source>
        <dbReference type="ARBA" id="ARBA00022676"/>
    </source>
</evidence>
<dbReference type="EMBL" id="KV893101">
    <property type="protein sequence ID" value="OON19713.1"/>
    <property type="molecule type" value="Genomic_DNA"/>
</dbReference>
<comment type="similarity">
    <text evidence="10">Belongs to the glycosyltransferase 14 family.</text>
</comment>
<keyword evidence="4" id="KW-0808">Transferase</keyword>
<keyword evidence="8 11" id="KW-0472">Membrane</keyword>
<evidence type="ECO:0000256" key="9">
    <source>
        <dbReference type="ARBA" id="ARBA00023180"/>
    </source>
</evidence>
<keyword evidence="5 11" id="KW-0812">Transmembrane</keyword>
<name>A0A1S8WZP9_OPIVI</name>
<evidence type="ECO:0000256" key="7">
    <source>
        <dbReference type="ARBA" id="ARBA00022989"/>
    </source>
</evidence>
<dbReference type="GO" id="GO:0008375">
    <property type="term" value="F:acetylglucosaminyltransferase activity"/>
    <property type="evidence" value="ECO:0007669"/>
    <property type="project" value="TreeGrafter"/>
</dbReference>
<evidence type="ECO:0000313" key="13">
    <source>
        <dbReference type="Proteomes" id="UP000243686"/>
    </source>
</evidence>
<evidence type="ECO:0000256" key="5">
    <source>
        <dbReference type="ARBA" id="ARBA00022692"/>
    </source>
</evidence>
<evidence type="ECO:0000256" key="10">
    <source>
        <dbReference type="ARBA" id="ARBA00038150"/>
    </source>
</evidence>
<evidence type="ECO:0000313" key="12">
    <source>
        <dbReference type="EMBL" id="OON19713.1"/>
    </source>
</evidence>
<dbReference type="GO" id="GO:0016020">
    <property type="term" value="C:membrane"/>
    <property type="evidence" value="ECO:0007669"/>
    <property type="project" value="UniProtKB-SubCell"/>
</dbReference>
<dbReference type="AlphaFoldDB" id="A0A1S8WZP9"/>
<dbReference type="InterPro" id="IPR003406">
    <property type="entry name" value="Glyco_trans_14"/>
</dbReference>
<feature type="transmembrane region" description="Helical" evidence="11">
    <location>
        <begin position="40"/>
        <end position="60"/>
    </location>
</feature>
<evidence type="ECO:0000256" key="4">
    <source>
        <dbReference type="ARBA" id="ARBA00022679"/>
    </source>
</evidence>
<protein>
    <submittedName>
        <fullName evidence="12">Core-2/I-Branching enzyme</fullName>
    </submittedName>
</protein>
<reference evidence="12 13" key="1">
    <citation type="submission" date="2015-03" db="EMBL/GenBank/DDBJ databases">
        <title>Draft genome of the nematode, Opisthorchis viverrini.</title>
        <authorList>
            <person name="Mitreva M."/>
        </authorList>
    </citation>
    <scope>NUCLEOTIDE SEQUENCE [LARGE SCALE GENOMIC DNA]</scope>
    <source>
        <strain evidence="12">Khon Kaen</strain>
    </source>
</reference>
<keyword evidence="7 11" id="KW-1133">Transmembrane helix</keyword>
<dbReference type="PANTHER" id="PTHR19297:SF185">
    <property type="entry name" value="BETA-1,3-GALACTOSYL-O-GLYCOSYL-GLYCOPROTEIN BETA-1,6-N-ACETYLGLUCOSAMINYLTRANSFERASE 3"/>
    <property type="match status" value="1"/>
</dbReference>
<evidence type="ECO:0000256" key="8">
    <source>
        <dbReference type="ARBA" id="ARBA00023136"/>
    </source>
</evidence>
<evidence type="ECO:0000256" key="2">
    <source>
        <dbReference type="ARBA" id="ARBA00004922"/>
    </source>
</evidence>
<evidence type="ECO:0000256" key="1">
    <source>
        <dbReference type="ARBA" id="ARBA00004606"/>
    </source>
</evidence>
<dbReference type="Pfam" id="PF02485">
    <property type="entry name" value="Branch"/>
    <property type="match status" value="1"/>
</dbReference>
<accession>A0A1S8WZP9</accession>
<keyword evidence="3" id="KW-0328">Glycosyltransferase</keyword>
<organism evidence="12 13">
    <name type="scientific">Opisthorchis viverrini</name>
    <name type="common">Southeast Asian liver fluke</name>
    <dbReference type="NCBI Taxonomy" id="6198"/>
    <lineage>
        <taxon>Eukaryota</taxon>
        <taxon>Metazoa</taxon>
        <taxon>Spiralia</taxon>
        <taxon>Lophotrochozoa</taxon>
        <taxon>Platyhelminthes</taxon>
        <taxon>Trematoda</taxon>
        <taxon>Digenea</taxon>
        <taxon>Opisthorchiida</taxon>
        <taxon>Opisthorchiata</taxon>
        <taxon>Opisthorchiidae</taxon>
        <taxon>Opisthorchis</taxon>
    </lineage>
</organism>
<dbReference type="Proteomes" id="UP000243686">
    <property type="component" value="Unassembled WGS sequence"/>
</dbReference>
<comment type="pathway">
    <text evidence="2">Protein modification; protein glycosylation.</text>
</comment>
<keyword evidence="9" id="KW-0325">Glycoprotein</keyword>
<gene>
    <name evidence="12" type="ORF">X801_04416</name>
</gene>
<evidence type="ECO:0000256" key="6">
    <source>
        <dbReference type="ARBA" id="ARBA00022968"/>
    </source>
</evidence>
<proteinExistence type="inferred from homology"/>